<feature type="transmembrane region" description="Helical" evidence="10">
    <location>
        <begin position="995"/>
        <end position="1016"/>
    </location>
</feature>
<dbReference type="InterPro" id="IPR044746">
    <property type="entry name" value="ABCC_6TM_D1"/>
</dbReference>
<keyword evidence="9" id="KW-0325">Glycoprotein</keyword>
<evidence type="ECO:0000256" key="4">
    <source>
        <dbReference type="ARBA" id="ARBA00022737"/>
    </source>
</evidence>
<feature type="domain" description="ABC transmembrane type-1" evidence="12">
    <location>
        <begin position="958"/>
        <end position="1237"/>
    </location>
</feature>
<dbReference type="FunFam" id="1.20.1560.10:FF:000055">
    <property type="entry name" value="ABC multidrug transporter (Eurofung)"/>
    <property type="match status" value="1"/>
</dbReference>
<accession>A0A5C3DUI2</accession>
<evidence type="ECO:0000256" key="2">
    <source>
        <dbReference type="ARBA" id="ARBA00022448"/>
    </source>
</evidence>
<dbReference type="SUPFAM" id="SSF90123">
    <property type="entry name" value="ABC transporter transmembrane region"/>
    <property type="match status" value="2"/>
</dbReference>
<protein>
    <submittedName>
        <fullName evidence="13">Related to ABC transporter</fullName>
    </submittedName>
</protein>
<feature type="transmembrane region" description="Helical" evidence="10">
    <location>
        <begin position="214"/>
        <end position="231"/>
    </location>
</feature>
<feature type="transmembrane region" description="Helical" evidence="10">
    <location>
        <begin position="147"/>
        <end position="164"/>
    </location>
</feature>
<dbReference type="GO" id="GO:0016020">
    <property type="term" value="C:membrane"/>
    <property type="evidence" value="ECO:0007669"/>
    <property type="project" value="UniProtKB-SubCell"/>
</dbReference>
<keyword evidence="2" id="KW-0813">Transport</keyword>
<dbReference type="PROSITE" id="PS00211">
    <property type="entry name" value="ABC_TRANSPORTER_1"/>
    <property type="match status" value="2"/>
</dbReference>
<dbReference type="PANTHER" id="PTHR24223">
    <property type="entry name" value="ATP-BINDING CASSETTE SUB-FAMILY C"/>
    <property type="match status" value="1"/>
</dbReference>
<feature type="transmembrane region" description="Helical" evidence="10">
    <location>
        <begin position="1184"/>
        <end position="1203"/>
    </location>
</feature>
<dbReference type="SUPFAM" id="SSF52540">
    <property type="entry name" value="P-loop containing nucleoside triphosphate hydrolases"/>
    <property type="match status" value="2"/>
</dbReference>
<dbReference type="Pfam" id="PF00664">
    <property type="entry name" value="ABC_membrane"/>
    <property type="match status" value="2"/>
</dbReference>
<feature type="transmembrane region" description="Helical" evidence="10">
    <location>
        <begin position="76"/>
        <end position="99"/>
    </location>
</feature>
<evidence type="ECO:0000259" key="11">
    <source>
        <dbReference type="PROSITE" id="PS50893"/>
    </source>
</evidence>
<dbReference type="SMART" id="SM00382">
    <property type="entry name" value="AAA"/>
    <property type="match status" value="2"/>
</dbReference>
<keyword evidence="3 10" id="KW-0812">Transmembrane</keyword>
<reference evidence="13 14" key="1">
    <citation type="submission" date="2018-03" db="EMBL/GenBank/DDBJ databases">
        <authorList>
            <person name="Guldener U."/>
        </authorList>
    </citation>
    <scope>NUCLEOTIDE SEQUENCE [LARGE SCALE GENOMIC DNA]</scope>
    <source>
        <strain evidence="13 14">NBRC100155</strain>
    </source>
</reference>
<evidence type="ECO:0000313" key="14">
    <source>
        <dbReference type="Proteomes" id="UP000324022"/>
    </source>
</evidence>
<feature type="transmembrane region" description="Helical" evidence="10">
    <location>
        <begin position="955"/>
        <end position="975"/>
    </location>
</feature>
<evidence type="ECO:0000313" key="13">
    <source>
        <dbReference type="EMBL" id="SPO21955.1"/>
    </source>
</evidence>
<dbReference type="InterPro" id="IPR003593">
    <property type="entry name" value="AAA+_ATPase"/>
</dbReference>
<dbReference type="GO" id="GO:0005524">
    <property type="term" value="F:ATP binding"/>
    <property type="evidence" value="ECO:0007669"/>
    <property type="project" value="UniProtKB-KW"/>
</dbReference>
<feature type="transmembrane region" description="Helical" evidence="10">
    <location>
        <begin position="20"/>
        <end position="43"/>
    </location>
</feature>
<dbReference type="Gene3D" id="1.20.1560.10">
    <property type="entry name" value="ABC transporter type 1, transmembrane domain"/>
    <property type="match status" value="2"/>
</dbReference>
<dbReference type="EMBL" id="OOIN01000003">
    <property type="protein sequence ID" value="SPO21955.1"/>
    <property type="molecule type" value="Genomic_DNA"/>
</dbReference>
<keyword evidence="5" id="KW-0547">Nucleotide-binding</keyword>
<evidence type="ECO:0000256" key="1">
    <source>
        <dbReference type="ARBA" id="ARBA00004141"/>
    </source>
</evidence>
<keyword evidence="14" id="KW-1185">Reference proteome</keyword>
<feature type="domain" description="ABC transporter" evidence="11">
    <location>
        <begin position="1277"/>
        <end position="1511"/>
    </location>
</feature>
<feature type="domain" description="ABC transporter" evidence="11">
    <location>
        <begin position="682"/>
        <end position="905"/>
    </location>
</feature>
<keyword evidence="8 10" id="KW-0472">Membrane</keyword>
<dbReference type="Proteomes" id="UP000324022">
    <property type="component" value="Unassembled WGS sequence"/>
</dbReference>
<dbReference type="PANTHER" id="PTHR24223:SF399">
    <property type="entry name" value="ABC TRANSPORTER ATNG"/>
    <property type="match status" value="1"/>
</dbReference>
<feature type="transmembrane region" description="Helical" evidence="10">
    <location>
        <begin position="119"/>
        <end position="135"/>
    </location>
</feature>
<gene>
    <name evidence="13" type="ORF">UTRI_01941_B</name>
</gene>
<dbReference type="GO" id="GO:0140359">
    <property type="term" value="F:ABC-type transporter activity"/>
    <property type="evidence" value="ECO:0007669"/>
    <property type="project" value="InterPro"/>
</dbReference>
<dbReference type="PROSITE" id="PS50893">
    <property type="entry name" value="ABC_TRANSPORTER_2"/>
    <property type="match status" value="2"/>
</dbReference>
<proteinExistence type="predicted"/>
<evidence type="ECO:0000259" key="12">
    <source>
        <dbReference type="PROSITE" id="PS50929"/>
    </source>
</evidence>
<dbReference type="CDD" id="cd03244">
    <property type="entry name" value="ABCC_MRP_domain2"/>
    <property type="match status" value="1"/>
</dbReference>
<evidence type="ECO:0000256" key="6">
    <source>
        <dbReference type="ARBA" id="ARBA00022840"/>
    </source>
</evidence>
<dbReference type="InterPro" id="IPR050173">
    <property type="entry name" value="ABC_transporter_C-like"/>
</dbReference>
<feature type="transmembrane region" description="Helical" evidence="10">
    <location>
        <begin position="391"/>
        <end position="416"/>
    </location>
</feature>
<evidence type="ECO:0000256" key="9">
    <source>
        <dbReference type="ARBA" id="ARBA00023180"/>
    </source>
</evidence>
<dbReference type="InterPro" id="IPR017871">
    <property type="entry name" value="ABC_transporter-like_CS"/>
</dbReference>
<organism evidence="13 14">
    <name type="scientific">Ustilago trichophora</name>
    <dbReference type="NCBI Taxonomy" id="86804"/>
    <lineage>
        <taxon>Eukaryota</taxon>
        <taxon>Fungi</taxon>
        <taxon>Dikarya</taxon>
        <taxon>Basidiomycota</taxon>
        <taxon>Ustilaginomycotina</taxon>
        <taxon>Ustilaginomycetes</taxon>
        <taxon>Ustilaginales</taxon>
        <taxon>Ustilaginaceae</taxon>
        <taxon>Ustilago</taxon>
    </lineage>
</organism>
<evidence type="ECO:0000256" key="3">
    <source>
        <dbReference type="ARBA" id="ARBA00022692"/>
    </source>
</evidence>
<dbReference type="PROSITE" id="PS50929">
    <property type="entry name" value="ABC_TM1F"/>
    <property type="match status" value="2"/>
</dbReference>
<dbReference type="InterPro" id="IPR011527">
    <property type="entry name" value="ABC1_TM_dom"/>
</dbReference>
<evidence type="ECO:0000256" key="8">
    <source>
        <dbReference type="ARBA" id="ARBA00023136"/>
    </source>
</evidence>
<dbReference type="OrthoDB" id="6500128at2759"/>
<name>A0A5C3DUI2_9BASI</name>
<dbReference type="Gene3D" id="3.40.50.300">
    <property type="entry name" value="P-loop containing nucleotide triphosphate hydrolases"/>
    <property type="match status" value="2"/>
</dbReference>
<dbReference type="CDD" id="cd18580">
    <property type="entry name" value="ABC_6TM_ABCC_D2"/>
    <property type="match status" value="1"/>
</dbReference>
<feature type="transmembrane region" description="Helical" evidence="10">
    <location>
        <begin position="494"/>
        <end position="513"/>
    </location>
</feature>
<dbReference type="InterPro" id="IPR036640">
    <property type="entry name" value="ABC1_TM_sf"/>
</dbReference>
<evidence type="ECO:0000256" key="10">
    <source>
        <dbReference type="SAM" id="Phobius"/>
    </source>
</evidence>
<dbReference type="InterPro" id="IPR003439">
    <property type="entry name" value="ABC_transporter-like_ATP-bd"/>
</dbReference>
<keyword evidence="6" id="KW-0067">ATP-binding</keyword>
<feature type="domain" description="ABC transmembrane type-1" evidence="12">
    <location>
        <begin position="353"/>
        <end position="641"/>
    </location>
</feature>
<feature type="transmembrane region" description="Helical" evidence="10">
    <location>
        <begin position="176"/>
        <end position="193"/>
    </location>
</feature>
<sequence length="1515" mass="166292">MVVCNDGVFTPVSDCRFFDFTITFSNSIFVILPSCIGIVLILARLVRIRRKPDIPAASTQPTLSLLRSCAPHSDPISLFGAFVYVANAVLSLVLVALLAAPSSHTLKHAMDDRTGMPSVVLPFIAALLAIPLSVAERRKTRGGNMVLPLWLLLTLLFNACRIRTFNAIPDIRQTSFFYVYVLAFACQALMLTVENAKAIRSTDVNSTHESRASFFSRLLFIWVFPLLWAGFRKPLELDDLDSLKPEFYGRSLANSFIASWTGVSIETNPSQPPEQFDGFGVAEVKQSPSRPSSEVYPLEKLALSQTADSATSRKAAPLFKGSSFPKRQVQRGLLHATLRAFPVGALAPVPWRLLLTATELAQPFLVSTTLHFVQTYSGSKKGEPVTPQPVVYGWGLVGAYAFVYLGQTLATGQYWYTSSQLMTKVRGALVEAIYRKGLNLHLRTARTSGGGKAANLMSVDTERVVKAIDVVHSLWSGTISIGIGIFLLYSQLGFVFFASLAAIVLCFFLTPLASRGIGTKQGAWSSLADKRVNLTTSVTSDIKGVKFSAYEDILHAKICKARAEELVQRSNMMKQLTVIVTWSNATGEMLGLCTFVTLFVVDRVSGSNRFDLNTVFTTLTIIKILQMPLLQLGQQYSFLLQAWASMKRIEAFLNSEDKPDVQAAVDSRLAAQAPVATTGCAAKFKNADLGWGEEVVLSDVNLEIPVGALTMICGRLGQGKSTLLQAILGESDLIKGQQQLPLLADRVAYVSQDVWLQEKRSIRDNIIFATGEYDEERYITALRACALTEDIESLQEGDATTASALSGGQRQRVAVARAVYSDAETFIFDDVTSALDAETAAHMWRSLMGPAGLLKGKTTIFATNAVHLLHHAQYVVRIEGGKIAEQGRYEDLSMKGKDAISRASLDSQRAMPAPEQPNDTSVKTGAVEKQEAVLTGSVGWRVYSTWFKAAGLKKIYFFFSLCVLGAMAVLAPSYYLQAWSQAQQEHRFKDWGAWMAGYMVLEPMAPLFLFIGFWILHVNCSQSAGNKLHDSELKGVLSAPISFFSKWSSGQITNRFSQDLFQLDQVYPNALTNTAYITFSTVAALITMCIPAPYLSVLGVALIAISWAIQRLYIPSSRQLRRLEMAAKSPLYSLFSETSSPAGLATVRGLKREASLVELNSESLDVSQTPYYHLFVVRRWLQTWLLLLTTTVNVALVLLVVVLRHSSQAGLFGVALVQATELGILLNQTVISFTEIEIAGVALERVREFSEIEPEGAARPKQLDGKDEDETEMRGDIEFDKVTVSYGPELQPAVKELSFDLPAGKRLGIVGRSGSGKSTTLLALFRMIEMRSGTIRIDGQSISEMAARKLRSQMTIVPQNPLVLAATIRENLDPEGVCTDDELWGALQKCHLAEFVKKQENKLDEVLLTGDSFISSGQKQLLSLARALLRKRKILVLDEATSAMDVETDAAVQNVLSTQFPDCTVIAVAHRIATIIDFDQIICMSAGRAIETGSPEELLKKRGEFWALAAEQKCV</sequence>
<dbReference type="Pfam" id="PF00005">
    <property type="entry name" value="ABC_tran"/>
    <property type="match status" value="2"/>
</dbReference>
<dbReference type="FunFam" id="3.40.50.300:FF:000838">
    <property type="entry name" value="ABC multidrug transporter (Eurofung)"/>
    <property type="match status" value="1"/>
</dbReference>
<keyword evidence="4" id="KW-0677">Repeat</keyword>
<evidence type="ECO:0000256" key="5">
    <source>
        <dbReference type="ARBA" id="ARBA00022741"/>
    </source>
</evidence>
<evidence type="ECO:0000256" key="7">
    <source>
        <dbReference type="ARBA" id="ARBA00022989"/>
    </source>
</evidence>
<comment type="subcellular location">
    <subcellularLocation>
        <location evidence="1">Membrane</location>
        <topology evidence="1">Multi-pass membrane protein</topology>
    </subcellularLocation>
</comment>
<dbReference type="InterPro" id="IPR044726">
    <property type="entry name" value="ABCC_6TM_D2"/>
</dbReference>
<dbReference type="CDD" id="cd18579">
    <property type="entry name" value="ABC_6TM_ABCC_D1"/>
    <property type="match status" value="1"/>
</dbReference>
<dbReference type="GO" id="GO:0016887">
    <property type="term" value="F:ATP hydrolysis activity"/>
    <property type="evidence" value="ECO:0007669"/>
    <property type="project" value="InterPro"/>
</dbReference>
<dbReference type="FunFam" id="3.40.50.300:FF:002979">
    <property type="entry name" value="Chromosome 16, whole genome shotgun sequence"/>
    <property type="match status" value="1"/>
</dbReference>
<feature type="transmembrane region" description="Helical" evidence="10">
    <location>
        <begin position="467"/>
        <end position="488"/>
    </location>
</feature>
<keyword evidence="7 10" id="KW-1133">Transmembrane helix</keyword>
<dbReference type="FunFam" id="1.20.1560.10:FF:000013">
    <property type="entry name" value="ABC transporter C family member 2"/>
    <property type="match status" value="1"/>
</dbReference>
<dbReference type="InterPro" id="IPR027417">
    <property type="entry name" value="P-loop_NTPase"/>
</dbReference>